<sequence length="47" mass="5153">MSQGATSTRSGEVGMWRHAPRTPTQSAPVLSEDAQQHVCRDLPKCPF</sequence>
<feature type="region of interest" description="Disordered" evidence="1">
    <location>
        <begin position="1"/>
        <end position="35"/>
    </location>
</feature>
<dbReference type="Proteomes" id="UP000061569">
    <property type="component" value="Chromosome"/>
</dbReference>
<reference evidence="2 3" key="1">
    <citation type="submission" date="2015-11" db="EMBL/GenBank/DDBJ databases">
        <title>Genome sequences of Lysobacter enzymogenes strain C3 and Lysobacter antibioticus ATCC 29479.</title>
        <authorList>
            <person name="Kobayashi D.Y."/>
        </authorList>
    </citation>
    <scope>NUCLEOTIDE SEQUENCE [LARGE SCALE GENOMIC DNA]</scope>
    <source>
        <strain evidence="2 3">C3</strain>
    </source>
</reference>
<name>A0A0S2DLJ1_LYSEN</name>
<dbReference type="PATRIC" id="fig|69.6.peg.4052"/>
<evidence type="ECO:0000256" key="1">
    <source>
        <dbReference type="SAM" id="MobiDB-lite"/>
    </source>
</evidence>
<dbReference type="KEGG" id="lez:GLE_4110"/>
<feature type="compositionally biased region" description="Polar residues" evidence="1">
    <location>
        <begin position="1"/>
        <end position="10"/>
    </location>
</feature>
<protein>
    <submittedName>
        <fullName evidence="2">Uncharacterized protein</fullName>
    </submittedName>
</protein>
<evidence type="ECO:0000313" key="3">
    <source>
        <dbReference type="Proteomes" id="UP000061569"/>
    </source>
</evidence>
<proteinExistence type="predicted"/>
<dbReference type="AlphaFoldDB" id="A0A0S2DLJ1"/>
<evidence type="ECO:0000313" key="2">
    <source>
        <dbReference type="EMBL" id="ALN59452.1"/>
    </source>
</evidence>
<organism evidence="2 3">
    <name type="scientific">Lysobacter enzymogenes</name>
    <dbReference type="NCBI Taxonomy" id="69"/>
    <lineage>
        <taxon>Bacteria</taxon>
        <taxon>Pseudomonadati</taxon>
        <taxon>Pseudomonadota</taxon>
        <taxon>Gammaproteobacteria</taxon>
        <taxon>Lysobacterales</taxon>
        <taxon>Lysobacteraceae</taxon>
        <taxon>Lysobacter</taxon>
    </lineage>
</organism>
<gene>
    <name evidence="2" type="ORF">GLE_4110</name>
</gene>
<dbReference type="EMBL" id="CP013140">
    <property type="protein sequence ID" value="ALN59452.1"/>
    <property type="molecule type" value="Genomic_DNA"/>
</dbReference>
<dbReference type="STRING" id="69.GLE_4110"/>
<accession>A0A0S2DLJ1</accession>